<feature type="compositionally biased region" description="Basic and acidic residues" evidence="1">
    <location>
        <begin position="134"/>
        <end position="145"/>
    </location>
</feature>
<comment type="caution">
    <text evidence="2">The sequence shown here is derived from an EMBL/GenBank/DDBJ whole genome shotgun (WGS) entry which is preliminary data.</text>
</comment>
<sequence length="216" mass="23337">MGLDDSPNSHVREEFIKETKSGIYSSVLEAMFSSECPFSSFLNHIYSGGVDLSPVLIADHRSRDSRMAEALTLGPINCGSVLCSLMPHQWKLAGLIAFQGQPDGHRSLGWHFDNAHAYSTTSNTAEGITAQQERTNDGHQDENKTTTKSTNSTSTNNPNDLHVVPFLPVAIYTKWVQGVGAHTGGFTSSSAGSGTKRALLSSPDCYNSLRKTSESN</sequence>
<dbReference type="OrthoDB" id="10416417at2759"/>
<gene>
    <name evidence="2" type="ORF">T05_222</name>
</gene>
<evidence type="ECO:0000313" key="3">
    <source>
        <dbReference type="Proteomes" id="UP000055048"/>
    </source>
</evidence>
<dbReference type="EMBL" id="JYDJ01000066">
    <property type="protein sequence ID" value="KRX46009.1"/>
    <property type="molecule type" value="Genomic_DNA"/>
</dbReference>
<feature type="compositionally biased region" description="Low complexity" evidence="1">
    <location>
        <begin position="146"/>
        <end position="157"/>
    </location>
</feature>
<proteinExistence type="predicted"/>
<reference evidence="2 3" key="1">
    <citation type="submission" date="2015-01" db="EMBL/GenBank/DDBJ databases">
        <title>Evolution of Trichinella species and genotypes.</title>
        <authorList>
            <person name="Korhonen P.K."/>
            <person name="Edoardo P."/>
            <person name="Giuseppe L.R."/>
            <person name="Gasser R.B."/>
        </authorList>
    </citation>
    <scope>NUCLEOTIDE SEQUENCE [LARGE SCALE GENOMIC DNA]</scope>
    <source>
        <strain evidence="2">ISS417</strain>
    </source>
</reference>
<dbReference type="AlphaFoldDB" id="A0A0V0U419"/>
<evidence type="ECO:0000313" key="2">
    <source>
        <dbReference type="EMBL" id="KRX46009.1"/>
    </source>
</evidence>
<protein>
    <submittedName>
        <fullName evidence="2">Uncharacterized protein</fullName>
    </submittedName>
</protein>
<accession>A0A0V0U419</accession>
<organism evidence="2 3">
    <name type="scientific">Trichinella murrelli</name>
    <dbReference type="NCBI Taxonomy" id="144512"/>
    <lineage>
        <taxon>Eukaryota</taxon>
        <taxon>Metazoa</taxon>
        <taxon>Ecdysozoa</taxon>
        <taxon>Nematoda</taxon>
        <taxon>Enoplea</taxon>
        <taxon>Dorylaimia</taxon>
        <taxon>Trichinellida</taxon>
        <taxon>Trichinellidae</taxon>
        <taxon>Trichinella</taxon>
    </lineage>
</organism>
<feature type="region of interest" description="Disordered" evidence="1">
    <location>
        <begin position="131"/>
        <end position="160"/>
    </location>
</feature>
<evidence type="ECO:0000256" key="1">
    <source>
        <dbReference type="SAM" id="MobiDB-lite"/>
    </source>
</evidence>
<dbReference type="Proteomes" id="UP000055048">
    <property type="component" value="Unassembled WGS sequence"/>
</dbReference>
<name>A0A0V0U419_9BILA</name>
<keyword evidence="3" id="KW-1185">Reference proteome</keyword>